<dbReference type="EMBL" id="PKMF04000142">
    <property type="protein sequence ID" value="KAK7847399.1"/>
    <property type="molecule type" value="Genomic_DNA"/>
</dbReference>
<dbReference type="GO" id="GO:0031418">
    <property type="term" value="F:L-ascorbic acid binding"/>
    <property type="evidence" value="ECO:0007669"/>
    <property type="project" value="UniProtKB-KW"/>
</dbReference>
<dbReference type="Pfam" id="PF03171">
    <property type="entry name" value="2OG-FeII_Oxy"/>
    <property type="match status" value="2"/>
</dbReference>
<evidence type="ECO:0000256" key="7">
    <source>
        <dbReference type="ARBA" id="ARBA00023004"/>
    </source>
</evidence>
<keyword evidence="7 8" id="KW-0408">Iron</keyword>
<comment type="similarity">
    <text evidence="2 8">Belongs to the iron/ascorbate-dependent oxidoreductase family.</text>
</comment>
<evidence type="ECO:0000259" key="9">
    <source>
        <dbReference type="PROSITE" id="PS51471"/>
    </source>
</evidence>
<comment type="caution">
    <text evidence="10">The sequence shown here is derived from an EMBL/GenBank/DDBJ whole genome shotgun (WGS) entry which is preliminary data.</text>
</comment>
<dbReference type="InterPro" id="IPR005123">
    <property type="entry name" value="Oxoglu/Fe-dep_dioxygenase_dom"/>
</dbReference>
<proteinExistence type="inferred from homology"/>
<comment type="cofactor">
    <cofactor evidence="1">
        <name>L-ascorbate</name>
        <dbReference type="ChEBI" id="CHEBI:38290"/>
    </cofactor>
</comment>
<evidence type="ECO:0000256" key="6">
    <source>
        <dbReference type="ARBA" id="ARBA00023002"/>
    </source>
</evidence>
<evidence type="ECO:0000256" key="5">
    <source>
        <dbReference type="ARBA" id="ARBA00022964"/>
    </source>
</evidence>
<dbReference type="FunFam" id="2.60.120.330:FF:000023">
    <property type="entry name" value="Feruloyl CoA ortho-hydroxylase 1"/>
    <property type="match status" value="1"/>
</dbReference>
<keyword evidence="5" id="KW-0223">Dioxygenase</keyword>
<dbReference type="InterPro" id="IPR027443">
    <property type="entry name" value="IPNS-like_sf"/>
</dbReference>
<dbReference type="GO" id="GO:0046872">
    <property type="term" value="F:metal ion binding"/>
    <property type="evidence" value="ECO:0007669"/>
    <property type="project" value="UniProtKB-KW"/>
</dbReference>
<dbReference type="AlphaFoldDB" id="A0AAW0L9C8"/>
<dbReference type="GO" id="GO:0009805">
    <property type="term" value="P:coumarin biosynthetic process"/>
    <property type="evidence" value="ECO:0007669"/>
    <property type="project" value="UniProtKB-ARBA"/>
</dbReference>
<sequence length="456" mass="50485">MSRPTSSSSDVIDFVVHNGNGVKGLVDTGLETVPEPYIQPLEERLDPTKFQPENSIPIIDVSNWDDPKVEDSICDAASKWGFFQIVNHGVPLEVLENLKNAAHSFFQLPSEERQKYLKENSPSEVVCLCTSFSPQAEKVLEWKDFLRLSWVSEDQASAFWPPVCKSGMIHEVLASEALLKRLGVKEIDKTTEYKLMASPILSLNYYPCCPSPELTAGVGRHSDVSAITILLQDDTGGLYVRGTSEDSWIHVPPVTGALVINIGDVLQIMSNDKYKSIEHRAIANRSKNRRLGVKEIDKTTEYKLMASPILSLNYYPCCPSPELTAGVGRHSDVSAITILLQDDTGGLYVRGTSEDSWIHVPPVTGALVINIGDVLQIMSNDKYKSIEHRAIANRSKNRVSIPFFVNPGPDATIGPLPEVLASGETPIYKHVVFSDYFKHFFSKGHDGKNTVEFAKI</sequence>
<dbReference type="PROSITE" id="PS51471">
    <property type="entry name" value="FE2OG_OXY"/>
    <property type="match status" value="2"/>
</dbReference>
<dbReference type="PANTHER" id="PTHR47991">
    <property type="entry name" value="OXOGLUTARATE/IRON-DEPENDENT DIOXYGENASE"/>
    <property type="match status" value="1"/>
</dbReference>
<dbReference type="InterPro" id="IPR026992">
    <property type="entry name" value="DIOX_N"/>
</dbReference>
<evidence type="ECO:0000313" key="11">
    <source>
        <dbReference type="Proteomes" id="UP000237347"/>
    </source>
</evidence>
<protein>
    <submittedName>
        <fullName evidence="10">Feruloyl coa ortho-hydroxylase 1</fullName>
    </submittedName>
</protein>
<dbReference type="GO" id="GO:0051213">
    <property type="term" value="F:dioxygenase activity"/>
    <property type="evidence" value="ECO:0007669"/>
    <property type="project" value="UniProtKB-KW"/>
</dbReference>
<evidence type="ECO:0000256" key="1">
    <source>
        <dbReference type="ARBA" id="ARBA00001961"/>
    </source>
</evidence>
<dbReference type="Pfam" id="PF14226">
    <property type="entry name" value="DIOX_N"/>
    <property type="match status" value="1"/>
</dbReference>
<dbReference type="Gene3D" id="2.60.120.330">
    <property type="entry name" value="B-lactam Antibiotic, Isopenicillin N Synthase, Chain"/>
    <property type="match status" value="2"/>
</dbReference>
<dbReference type="InterPro" id="IPR050295">
    <property type="entry name" value="Plant_2OG-oxidoreductases"/>
</dbReference>
<feature type="domain" description="Fe2OG dioxygenase" evidence="9">
    <location>
        <begin position="196"/>
        <end position="302"/>
    </location>
</feature>
<keyword evidence="11" id="KW-1185">Reference proteome</keyword>
<dbReference type="SUPFAM" id="SSF51197">
    <property type="entry name" value="Clavaminate synthase-like"/>
    <property type="match status" value="2"/>
</dbReference>
<evidence type="ECO:0000256" key="4">
    <source>
        <dbReference type="ARBA" id="ARBA00022896"/>
    </source>
</evidence>
<evidence type="ECO:0000313" key="10">
    <source>
        <dbReference type="EMBL" id="KAK7847399.1"/>
    </source>
</evidence>
<gene>
    <name evidence="10" type="primary">F6'H1_9</name>
    <name evidence="10" type="ORF">CFP56_006708</name>
</gene>
<keyword evidence="3 8" id="KW-0479">Metal-binding</keyword>
<dbReference type="Proteomes" id="UP000237347">
    <property type="component" value="Unassembled WGS sequence"/>
</dbReference>
<dbReference type="InterPro" id="IPR044861">
    <property type="entry name" value="IPNS-like_FE2OG_OXY"/>
</dbReference>
<keyword evidence="4" id="KW-0847">Vitamin C</keyword>
<name>A0AAW0L9C8_QUESU</name>
<accession>A0AAW0L9C8</accession>
<organism evidence="10 11">
    <name type="scientific">Quercus suber</name>
    <name type="common">Cork oak</name>
    <dbReference type="NCBI Taxonomy" id="58331"/>
    <lineage>
        <taxon>Eukaryota</taxon>
        <taxon>Viridiplantae</taxon>
        <taxon>Streptophyta</taxon>
        <taxon>Embryophyta</taxon>
        <taxon>Tracheophyta</taxon>
        <taxon>Spermatophyta</taxon>
        <taxon>Magnoliopsida</taxon>
        <taxon>eudicotyledons</taxon>
        <taxon>Gunneridae</taxon>
        <taxon>Pentapetalae</taxon>
        <taxon>rosids</taxon>
        <taxon>fabids</taxon>
        <taxon>Fagales</taxon>
        <taxon>Fagaceae</taxon>
        <taxon>Quercus</taxon>
    </lineage>
</organism>
<evidence type="ECO:0000256" key="8">
    <source>
        <dbReference type="RuleBase" id="RU003682"/>
    </source>
</evidence>
<feature type="domain" description="Fe2OG dioxygenase" evidence="9">
    <location>
        <begin position="305"/>
        <end position="407"/>
    </location>
</feature>
<evidence type="ECO:0000256" key="2">
    <source>
        <dbReference type="ARBA" id="ARBA00008056"/>
    </source>
</evidence>
<reference evidence="10 11" key="1">
    <citation type="journal article" date="2018" name="Sci. Data">
        <title>The draft genome sequence of cork oak.</title>
        <authorList>
            <person name="Ramos A.M."/>
            <person name="Usie A."/>
            <person name="Barbosa P."/>
            <person name="Barros P.M."/>
            <person name="Capote T."/>
            <person name="Chaves I."/>
            <person name="Simoes F."/>
            <person name="Abreu I."/>
            <person name="Carrasquinho I."/>
            <person name="Faro C."/>
            <person name="Guimaraes J.B."/>
            <person name="Mendonca D."/>
            <person name="Nobrega F."/>
            <person name="Rodrigues L."/>
            <person name="Saibo N.J.M."/>
            <person name="Varela M.C."/>
            <person name="Egas C."/>
            <person name="Matos J."/>
            <person name="Miguel C.M."/>
            <person name="Oliveira M.M."/>
            <person name="Ricardo C.P."/>
            <person name="Goncalves S."/>
        </authorList>
    </citation>
    <scope>NUCLEOTIDE SEQUENCE [LARGE SCALE GENOMIC DNA]</scope>
    <source>
        <strain evidence="11">cv. HL8</strain>
    </source>
</reference>
<evidence type="ECO:0000256" key="3">
    <source>
        <dbReference type="ARBA" id="ARBA00022723"/>
    </source>
</evidence>
<keyword evidence="6 8" id="KW-0560">Oxidoreductase</keyword>